<dbReference type="GO" id="GO:0015679">
    <property type="term" value="P:plasma membrane copper ion transport"/>
    <property type="evidence" value="ECO:0007669"/>
    <property type="project" value="TreeGrafter"/>
</dbReference>
<name>A0A375GM12_9BURK</name>
<feature type="domain" description="CzcB-like C-terminal circularly permuted SH3-like" evidence="8">
    <location>
        <begin position="454"/>
        <end position="514"/>
    </location>
</feature>
<evidence type="ECO:0000259" key="7">
    <source>
        <dbReference type="Pfam" id="PF25973"/>
    </source>
</evidence>
<proteinExistence type="inferred from homology"/>
<dbReference type="NCBIfam" id="TIGR01730">
    <property type="entry name" value="RND_mfp"/>
    <property type="match status" value="1"/>
</dbReference>
<evidence type="ECO:0000256" key="3">
    <source>
        <dbReference type="SAM" id="MobiDB-lite"/>
    </source>
</evidence>
<dbReference type="Pfam" id="PF25973">
    <property type="entry name" value="BSH_CzcB"/>
    <property type="match status" value="1"/>
</dbReference>
<sequence length="526" mass="55675">MSITTKQKSIIAAIVVIGALATGGVLLTSGQSGSGADEHGHSHGDHAEAKGHADAEHHDGGKEAGHDHAEGHADEEHHEAGPKGPHGGQLQTEKDLTIETLLAEDGDDARLRLWGTRKDKAIAAKDLAATGTLKRPTGETEALAFVAKDGYLESTTAIGEPHVFQADIVVRAAGAQLTVALNKDEDVVRLSESQLKSSNVAIQAAGPAQIASTLQFPGEIRFNEDRTAHVVPRLAGVAEAVPASLGQTVKKGEVLAVIASTQLSEQRSELLAAQQRLALAKTTYQREKKLWEERISAEQDYLQARTALQEAEIAVRNAGQKLSAIGASAASKGLNRFELRAPFDGVIVEKHLALGEAVKEDANVFTISDLSTVWAEFVISPKDLGNVRVGEQVTISSTAFEEKAQGKVSYVGALLGEQTRTARARVTLNNPKMGWRPGLFVTVSLTAGVAEAPVTVTTEAIQTVRDEPVVFVAVPGGFLPQPVKLGHSDGKRTEIREGMRAGMKYAATNSFLLKAELGKAGAEHAH</sequence>
<dbReference type="OMA" id="NTFEVRM"/>
<dbReference type="RefSeq" id="WP_012354840.1">
    <property type="nucleotide sequence ID" value="NZ_CBCRZP010000079.1"/>
</dbReference>
<dbReference type="EMBL" id="LT984815">
    <property type="protein sequence ID" value="SPD69749.1"/>
    <property type="molecule type" value="Genomic_DNA"/>
</dbReference>
<feature type="domain" description="CzcB-like barrel-sandwich hybrid" evidence="7">
    <location>
        <begin position="226"/>
        <end position="369"/>
    </location>
</feature>
<protein>
    <submittedName>
        <fullName evidence="11">Cobalt-zinc-cadmium resistance protein CzcB</fullName>
    </submittedName>
    <submittedName>
        <fullName evidence="10">Cobalt-zinc-cadmium resistance, Cation efflux system</fullName>
    </submittedName>
</protein>
<feature type="domain" description="CzcB N-terminal" evidence="6">
    <location>
        <begin position="88"/>
        <end position="177"/>
    </location>
</feature>
<dbReference type="Pfam" id="PF25954">
    <property type="entry name" value="Beta-barrel_RND_2"/>
    <property type="match status" value="1"/>
</dbReference>
<dbReference type="InterPro" id="IPR058647">
    <property type="entry name" value="BSH_CzcB-like"/>
</dbReference>
<evidence type="ECO:0000259" key="6">
    <source>
        <dbReference type="Pfam" id="PF25971"/>
    </source>
</evidence>
<dbReference type="Pfam" id="PF25975">
    <property type="entry name" value="CzcB_C"/>
    <property type="match status" value="1"/>
</dbReference>
<dbReference type="InterPro" id="IPR058648">
    <property type="entry name" value="HH_CzcB-like"/>
</dbReference>
<feature type="domain" description="CusB-like beta-barrel" evidence="5">
    <location>
        <begin position="372"/>
        <end position="447"/>
    </location>
</feature>
<dbReference type="GeneID" id="29763664"/>
<evidence type="ECO:0000313" key="11">
    <source>
        <dbReference type="EMBL" id="SPD69749.1"/>
    </source>
</evidence>
<gene>
    <name evidence="10" type="primary">czcB</name>
    <name evidence="10" type="ORF">CBM2586_P390033</name>
    <name evidence="9" type="ORF">CBM2589_P380034</name>
    <name evidence="11" type="ORF">CBM2636_P20436</name>
</gene>
<dbReference type="InterPro" id="IPR058649">
    <property type="entry name" value="CzcB_C"/>
</dbReference>
<feature type="region of interest" description="Disordered" evidence="3">
    <location>
        <begin position="31"/>
        <end position="90"/>
    </location>
</feature>
<dbReference type="GO" id="GO:0046914">
    <property type="term" value="F:transition metal ion binding"/>
    <property type="evidence" value="ECO:0007669"/>
    <property type="project" value="TreeGrafter"/>
</dbReference>
<dbReference type="InterPro" id="IPR006143">
    <property type="entry name" value="RND_pump_MFP"/>
</dbReference>
<organism evidence="10">
    <name type="scientific">Cupriavidus taiwanensis</name>
    <dbReference type="NCBI Taxonomy" id="164546"/>
    <lineage>
        <taxon>Bacteria</taxon>
        <taxon>Pseudomonadati</taxon>
        <taxon>Pseudomonadota</taxon>
        <taxon>Betaproteobacteria</taxon>
        <taxon>Burkholderiales</taxon>
        <taxon>Burkholderiaceae</taxon>
        <taxon>Cupriavidus</taxon>
    </lineage>
</organism>
<geneLocation type="plasmid" evidence="11">
    <name>CBM2636p</name>
</geneLocation>
<dbReference type="EMBL" id="OFSP01000071">
    <property type="protein sequence ID" value="SOY76994.1"/>
    <property type="molecule type" value="Genomic_DNA"/>
</dbReference>
<keyword evidence="2" id="KW-0813">Transport</keyword>
<evidence type="ECO:0000256" key="2">
    <source>
        <dbReference type="ARBA" id="ARBA00022448"/>
    </source>
</evidence>
<dbReference type="Gene3D" id="2.40.420.20">
    <property type="match status" value="1"/>
</dbReference>
<evidence type="ECO:0000313" key="12">
    <source>
        <dbReference type="Proteomes" id="UP000254259"/>
    </source>
</evidence>
<dbReference type="SUPFAM" id="SSF111369">
    <property type="entry name" value="HlyD-like secretion proteins"/>
    <property type="match status" value="1"/>
</dbReference>
<dbReference type="InterPro" id="IPR058646">
    <property type="entry name" value="CzcB_N"/>
</dbReference>
<dbReference type="AlphaFoldDB" id="A0A375GM12"/>
<dbReference type="Gene3D" id="1.10.287.470">
    <property type="entry name" value="Helix hairpin bin"/>
    <property type="match status" value="1"/>
</dbReference>
<feature type="compositionally biased region" description="Basic and acidic residues" evidence="3">
    <location>
        <begin position="36"/>
        <end position="81"/>
    </location>
</feature>
<evidence type="ECO:0000313" key="9">
    <source>
        <dbReference type="EMBL" id="SOY76994.1"/>
    </source>
</evidence>
<dbReference type="Proteomes" id="UP000256297">
    <property type="component" value="Plasmid CBM2589_p"/>
</dbReference>
<dbReference type="GO" id="GO:0016020">
    <property type="term" value="C:membrane"/>
    <property type="evidence" value="ECO:0007669"/>
    <property type="project" value="InterPro"/>
</dbReference>
<dbReference type="Pfam" id="PF25971">
    <property type="entry name" value="CzcB_N"/>
    <property type="match status" value="1"/>
</dbReference>
<dbReference type="PANTHER" id="PTHR30097">
    <property type="entry name" value="CATION EFFLUX SYSTEM PROTEIN CUSB"/>
    <property type="match status" value="1"/>
</dbReference>
<dbReference type="GO" id="GO:0022857">
    <property type="term" value="F:transmembrane transporter activity"/>
    <property type="evidence" value="ECO:0007669"/>
    <property type="project" value="InterPro"/>
</dbReference>
<keyword evidence="11" id="KW-0614">Plasmid</keyword>
<dbReference type="GO" id="GO:0030288">
    <property type="term" value="C:outer membrane-bounded periplasmic space"/>
    <property type="evidence" value="ECO:0007669"/>
    <property type="project" value="TreeGrafter"/>
</dbReference>
<evidence type="ECO:0000259" key="8">
    <source>
        <dbReference type="Pfam" id="PF25975"/>
    </source>
</evidence>
<comment type="similarity">
    <text evidence="1">Belongs to the membrane fusion protein (MFP) (TC 8.A.1) family.</text>
</comment>
<geneLocation type="plasmid" evidence="12">
    <name>cbm2636p</name>
</geneLocation>
<dbReference type="PANTHER" id="PTHR30097:SF4">
    <property type="entry name" value="SLR6042 PROTEIN"/>
    <property type="match status" value="1"/>
</dbReference>
<accession>A0A375GM12</accession>
<reference evidence="10 12" key="1">
    <citation type="submission" date="2018-01" db="EMBL/GenBank/DDBJ databases">
        <authorList>
            <person name="Clerissi C."/>
        </authorList>
    </citation>
    <scope>NUCLEOTIDE SEQUENCE</scope>
    <source>
        <strain evidence="10">Cupriavidus taiwanensis LMG 19430</strain>
        <strain evidence="9">Cupriavidus taiwanensis STM 3521</strain>
        <strain evidence="11">Cupriavidus taiwanensis SWF 66322</strain>
        <plasmid evidence="12">cbm2636p</plasmid>
        <plasmid evidence="11">CBM2636p</plasmid>
    </source>
</reference>
<evidence type="ECO:0000313" key="10">
    <source>
        <dbReference type="EMBL" id="SOY78091.1"/>
    </source>
</evidence>
<dbReference type="Proteomes" id="UP000254259">
    <property type="component" value="Plasmid CBM2636p"/>
</dbReference>
<evidence type="ECO:0000259" key="5">
    <source>
        <dbReference type="Pfam" id="PF25954"/>
    </source>
</evidence>
<dbReference type="FunFam" id="2.40.30.170:FF:000010">
    <property type="entry name" value="Efflux RND transporter periplasmic adaptor subunit"/>
    <property type="match status" value="1"/>
</dbReference>
<dbReference type="Proteomes" id="UP000257016">
    <property type="component" value="Unassembled WGS sequence"/>
</dbReference>
<dbReference type="Pfam" id="PF25893">
    <property type="entry name" value="HH_CzcB"/>
    <property type="match status" value="1"/>
</dbReference>
<dbReference type="Gene3D" id="2.40.30.170">
    <property type="match status" value="1"/>
</dbReference>
<dbReference type="GO" id="GO:0060003">
    <property type="term" value="P:copper ion export"/>
    <property type="evidence" value="ECO:0007669"/>
    <property type="project" value="TreeGrafter"/>
</dbReference>
<dbReference type="InterPro" id="IPR058792">
    <property type="entry name" value="Beta-barrel_RND_2"/>
</dbReference>
<evidence type="ECO:0000259" key="4">
    <source>
        <dbReference type="Pfam" id="PF25893"/>
    </source>
</evidence>
<evidence type="ECO:0000256" key="1">
    <source>
        <dbReference type="ARBA" id="ARBA00009477"/>
    </source>
</evidence>
<feature type="domain" description="CzcB-like alpha-helical hairpin" evidence="4">
    <location>
        <begin position="265"/>
        <end position="324"/>
    </location>
</feature>
<dbReference type="EMBL" id="OFSN01000060">
    <property type="protein sequence ID" value="SOY78091.1"/>
    <property type="molecule type" value="Genomic_DNA"/>
</dbReference>
<dbReference type="InterPro" id="IPR051909">
    <property type="entry name" value="MFP_Cation_Efflux"/>
</dbReference>